<dbReference type="EMBL" id="UINC01001607">
    <property type="protein sequence ID" value="SUZ84799.1"/>
    <property type="molecule type" value="Genomic_DNA"/>
</dbReference>
<gene>
    <name evidence="1" type="ORF">METZ01_LOCUS37653</name>
</gene>
<dbReference type="AlphaFoldDB" id="A0A381R1R4"/>
<dbReference type="Gene3D" id="3.40.50.10320">
    <property type="entry name" value="LmbE-like"/>
    <property type="match status" value="1"/>
</dbReference>
<evidence type="ECO:0000313" key="1">
    <source>
        <dbReference type="EMBL" id="SUZ84799.1"/>
    </source>
</evidence>
<dbReference type="Pfam" id="PF02585">
    <property type="entry name" value="PIG-L"/>
    <property type="match status" value="1"/>
</dbReference>
<dbReference type="InterPro" id="IPR024078">
    <property type="entry name" value="LmbE-like_dom_sf"/>
</dbReference>
<dbReference type="InterPro" id="IPR003737">
    <property type="entry name" value="GlcNAc_PI_deacetylase-related"/>
</dbReference>
<dbReference type="SUPFAM" id="SSF102588">
    <property type="entry name" value="LmbE-like"/>
    <property type="match status" value="1"/>
</dbReference>
<proteinExistence type="predicted"/>
<sequence length="460" mass="51498">MSDKLLVSSIKYFRIQKAVLIFVLLTTGVSGCATRPQQSELETFERGNDYDYQLSSLAGASNYRLTLTEDGFEWPILAPGTDTALLGISLRRARGQTPAIEIKTGATNVIQYFEQGGQGRRYLDLSPLLKATIEPGDFIQFTSLGAEWNSESVNLVTFTNPSIEGRRVLVVAPHPDDAEIAAFGLYQSSEADVVTITAGDAGGANFGALWSNEGEQYRAKGRIRTLDSLTVPLLGGLRPEAVRNLGYYDATLQQLWLQRPKRVGPLLAYLEEPEYYRRLNFDPELRNRVFESSWPSLVADLVSELERVQPDTVVAPHPRLDRHLDHQFTSIALFEALAQWGRECDILLYTNHAIGNEAFPLGPRDGMTGLPAWNGGGLHLRRLFSHQLTVEDQRRKLVALEAMHDLRPFDLRDGNDVSQVSPLYDYFRRGARPNELFLVTDLDGARAIYEEFLGEYEASE</sequence>
<protein>
    <recommendedName>
        <fullName evidence="2">PIG-L family deacetylase</fullName>
    </recommendedName>
</protein>
<reference evidence="1" key="1">
    <citation type="submission" date="2018-05" db="EMBL/GenBank/DDBJ databases">
        <authorList>
            <person name="Lanie J.A."/>
            <person name="Ng W.-L."/>
            <person name="Kazmierczak K.M."/>
            <person name="Andrzejewski T.M."/>
            <person name="Davidsen T.M."/>
            <person name="Wayne K.J."/>
            <person name="Tettelin H."/>
            <person name="Glass J.I."/>
            <person name="Rusch D."/>
            <person name="Podicherti R."/>
            <person name="Tsui H.-C.T."/>
            <person name="Winkler M.E."/>
        </authorList>
    </citation>
    <scope>NUCLEOTIDE SEQUENCE</scope>
</reference>
<evidence type="ECO:0008006" key="2">
    <source>
        <dbReference type="Google" id="ProtNLM"/>
    </source>
</evidence>
<dbReference type="PROSITE" id="PS51257">
    <property type="entry name" value="PROKAR_LIPOPROTEIN"/>
    <property type="match status" value="1"/>
</dbReference>
<accession>A0A381R1R4</accession>
<name>A0A381R1R4_9ZZZZ</name>
<organism evidence="1">
    <name type="scientific">marine metagenome</name>
    <dbReference type="NCBI Taxonomy" id="408172"/>
    <lineage>
        <taxon>unclassified sequences</taxon>
        <taxon>metagenomes</taxon>
        <taxon>ecological metagenomes</taxon>
    </lineage>
</organism>